<evidence type="ECO:0000313" key="3">
    <source>
        <dbReference type="Proteomes" id="UP000722336"/>
    </source>
</evidence>
<reference evidence="2 3" key="1">
    <citation type="submission" date="2021-04" db="EMBL/GenBank/DDBJ databases">
        <authorList>
            <person name="Pira H."/>
            <person name="Risdian C."/>
            <person name="Wink J."/>
        </authorList>
    </citation>
    <scope>NUCLEOTIDE SEQUENCE [LARGE SCALE GENOMIC DNA]</scope>
    <source>
        <strain evidence="2 3">WHA3</strain>
    </source>
</reference>
<proteinExistence type="predicted"/>
<accession>A0ABS6SGF3</accession>
<dbReference type="Proteomes" id="UP000722336">
    <property type="component" value="Unassembled WGS sequence"/>
</dbReference>
<comment type="caution">
    <text evidence="2">The sequence shown here is derived from an EMBL/GenBank/DDBJ whole genome shotgun (WGS) entry which is preliminary data.</text>
</comment>
<dbReference type="EMBL" id="JAGSPA010000004">
    <property type="protein sequence ID" value="MBV7257497.1"/>
    <property type="molecule type" value="Genomic_DNA"/>
</dbReference>
<dbReference type="Pfam" id="PF00903">
    <property type="entry name" value="Glyoxalase"/>
    <property type="match status" value="1"/>
</dbReference>
<feature type="domain" description="Glyoxalase/fosfomycin resistance/dioxygenase" evidence="1">
    <location>
        <begin position="11"/>
        <end position="122"/>
    </location>
</feature>
<dbReference type="RefSeq" id="WP_218446347.1">
    <property type="nucleotide sequence ID" value="NZ_JAGSPA010000004.1"/>
</dbReference>
<name>A0ABS6SGF3_9SPHN</name>
<dbReference type="InterPro" id="IPR004360">
    <property type="entry name" value="Glyas_Fos-R_dOase_dom"/>
</dbReference>
<evidence type="ECO:0000313" key="2">
    <source>
        <dbReference type="EMBL" id="MBV7257497.1"/>
    </source>
</evidence>
<dbReference type="CDD" id="cd06587">
    <property type="entry name" value="VOC"/>
    <property type="match status" value="1"/>
</dbReference>
<sequence length="128" mass="14037">MTAITGTITFFYYEDLPRAAAFYEAFLQRTPATSTEWVHLFSLAGGASLGLVGGGGSLRPAKDKPVMLSLIAENRSAVDDWHGRARRDRVPIIGTPKVTRVNEAQSFYGFICEDCEGYAIEVLCWLAS</sequence>
<keyword evidence="3" id="KW-1185">Reference proteome</keyword>
<gene>
    <name evidence="2" type="ORF">KCG44_11935</name>
</gene>
<organism evidence="2 3">
    <name type="scientific">Pacificimonas pallii</name>
    <dbReference type="NCBI Taxonomy" id="2827236"/>
    <lineage>
        <taxon>Bacteria</taxon>
        <taxon>Pseudomonadati</taxon>
        <taxon>Pseudomonadota</taxon>
        <taxon>Alphaproteobacteria</taxon>
        <taxon>Sphingomonadales</taxon>
        <taxon>Sphingosinicellaceae</taxon>
        <taxon>Pacificimonas</taxon>
    </lineage>
</organism>
<protein>
    <submittedName>
        <fullName evidence="2">VOC family protein</fullName>
    </submittedName>
</protein>
<evidence type="ECO:0000259" key="1">
    <source>
        <dbReference type="Pfam" id="PF00903"/>
    </source>
</evidence>